<accession>A0A6N4QII4</accession>
<dbReference type="EMBL" id="RQGM01000069">
    <property type="protein sequence ID" value="TGL80137.1"/>
    <property type="molecule type" value="Genomic_DNA"/>
</dbReference>
<proteinExistence type="predicted"/>
<evidence type="ECO:0000259" key="7">
    <source>
        <dbReference type="Pfam" id="PF00892"/>
    </source>
</evidence>
<reference evidence="8 9" key="1">
    <citation type="journal article" date="2019" name="PLoS Negl. Trop. Dis.">
        <title>Revisiting the worldwide diversity of Leptospira species in the environment.</title>
        <authorList>
            <person name="Vincent A.T."/>
            <person name="Schiettekatte O."/>
            <person name="Bourhy P."/>
            <person name="Veyrier F.J."/>
            <person name="Picardeau M."/>
        </authorList>
    </citation>
    <scope>NUCLEOTIDE SEQUENCE [LARGE SCALE GENOMIC DNA]</scope>
    <source>
        <strain evidence="8 9">201702445</strain>
    </source>
</reference>
<dbReference type="AlphaFoldDB" id="A0A6N4QII4"/>
<name>A0A6N4QII4_9LEPT</name>
<keyword evidence="2" id="KW-1003">Cell membrane</keyword>
<keyword evidence="3 6" id="KW-0812">Transmembrane</keyword>
<evidence type="ECO:0000256" key="6">
    <source>
        <dbReference type="SAM" id="Phobius"/>
    </source>
</evidence>
<feature type="transmembrane region" description="Helical" evidence="6">
    <location>
        <begin position="155"/>
        <end position="173"/>
    </location>
</feature>
<dbReference type="InterPro" id="IPR037185">
    <property type="entry name" value="EmrE-like"/>
</dbReference>
<gene>
    <name evidence="8" type="ORF">EHQ83_16625</name>
</gene>
<evidence type="ECO:0000256" key="3">
    <source>
        <dbReference type="ARBA" id="ARBA00022692"/>
    </source>
</evidence>
<feature type="transmembrane region" description="Helical" evidence="6">
    <location>
        <begin position="249"/>
        <end position="267"/>
    </location>
</feature>
<dbReference type="GO" id="GO:0005886">
    <property type="term" value="C:plasma membrane"/>
    <property type="evidence" value="ECO:0007669"/>
    <property type="project" value="UniProtKB-SubCell"/>
</dbReference>
<keyword evidence="5 6" id="KW-0472">Membrane</keyword>
<feature type="transmembrane region" description="Helical" evidence="6">
    <location>
        <begin position="216"/>
        <end position="237"/>
    </location>
</feature>
<dbReference type="Pfam" id="PF00892">
    <property type="entry name" value="EamA"/>
    <property type="match status" value="2"/>
</dbReference>
<dbReference type="Proteomes" id="UP000297613">
    <property type="component" value="Unassembled WGS sequence"/>
</dbReference>
<feature type="domain" description="EamA" evidence="7">
    <location>
        <begin position="154"/>
        <end position="290"/>
    </location>
</feature>
<organism evidence="8 9">
    <name type="scientific">Leptospira yasudae</name>
    <dbReference type="NCBI Taxonomy" id="2202201"/>
    <lineage>
        <taxon>Bacteria</taxon>
        <taxon>Pseudomonadati</taxon>
        <taxon>Spirochaetota</taxon>
        <taxon>Spirochaetia</taxon>
        <taxon>Leptospirales</taxon>
        <taxon>Leptospiraceae</taxon>
        <taxon>Leptospira</taxon>
    </lineage>
</organism>
<feature type="transmembrane region" description="Helical" evidence="6">
    <location>
        <begin position="37"/>
        <end position="55"/>
    </location>
</feature>
<dbReference type="PANTHER" id="PTHR32322:SF18">
    <property type="entry name" value="S-ADENOSYLMETHIONINE_S-ADENOSYLHOMOCYSTEINE TRANSPORTER"/>
    <property type="match status" value="1"/>
</dbReference>
<dbReference type="PANTHER" id="PTHR32322">
    <property type="entry name" value="INNER MEMBRANE TRANSPORTER"/>
    <property type="match status" value="1"/>
</dbReference>
<comment type="caution">
    <text evidence="8">The sequence shown here is derived from an EMBL/GenBank/DDBJ whole genome shotgun (WGS) entry which is preliminary data.</text>
</comment>
<sequence>MKSFKPYLFLIFFALITGTTFEVAKQALQYFTPAQTGAVRFAIASVLLFAFVFFTDKKLLKVDREHLKSLLLLGVAGVFGFNSFFFLGMKSASPVNAAIVIALGPAITAFLSYFLLKTKITWIQCFGTLVSFAGVLLVISDGNWAALGHILEGKGIVYIFLAAICWAFYSVGIKKYLKGVSTIQITTFTSFFGMIALVLFLLFSGESNLDWSVLPINAWFAILYMAVFTTFFGYLFWNYGIQKVGPDKAAVFGNLVPVVAMFTTWFLGESPNYFDILGAILVITGIFVVNSSAKKIQTSPEIKTSAAN</sequence>
<feature type="transmembrane region" description="Helical" evidence="6">
    <location>
        <begin position="67"/>
        <end position="89"/>
    </location>
</feature>
<comment type="subcellular location">
    <subcellularLocation>
        <location evidence="1">Cell membrane</location>
        <topology evidence="1">Multi-pass membrane protein</topology>
    </subcellularLocation>
</comment>
<evidence type="ECO:0000256" key="4">
    <source>
        <dbReference type="ARBA" id="ARBA00022989"/>
    </source>
</evidence>
<feature type="transmembrane region" description="Helical" evidence="6">
    <location>
        <begin position="122"/>
        <end position="140"/>
    </location>
</feature>
<dbReference type="SUPFAM" id="SSF103481">
    <property type="entry name" value="Multidrug resistance efflux transporter EmrE"/>
    <property type="match status" value="2"/>
</dbReference>
<evidence type="ECO:0000313" key="9">
    <source>
        <dbReference type="Proteomes" id="UP000297613"/>
    </source>
</evidence>
<evidence type="ECO:0000256" key="2">
    <source>
        <dbReference type="ARBA" id="ARBA00022475"/>
    </source>
</evidence>
<feature type="domain" description="EamA" evidence="7">
    <location>
        <begin position="7"/>
        <end position="139"/>
    </location>
</feature>
<dbReference type="Gene3D" id="1.10.3730.20">
    <property type="match status" value="1"/>
</dbReference>
<dbReference type="RefSeq" id="WP_135570949.1">
    <property type="nucleotide sequence ID" value="NZ_RQGK01000023.1"/>
</dbReference>
<feature type="transmembrane region" description="Helical" evidence="6">
    <location>
        <begin position="273"/>
        <end position="293"/>
    </location>
</feature>
<dbReference type="InterPro" id="IPR050638">
    <property type="entry name" value="AA-Vitamin_Transporters"/>
</dbReference>
<evidence type="ECO:0000313" key="8">
    <source>
        <dbReference type="EMBL" id="TGL80137.1"/>
    </source>
</evidence>
<feature type="transmembrane region" description="Helical" evidence="6">
    <location>
        <begin position="95"/>
        <end position="115"/>
    </location>
</feature>
<dbReference type="InterPro" id="IPR000620">
    <property type="entry name" value="EamA_dom"/>
</dbReference>
<protein>
    <recommendedName>
        <fullName evidence="7">EamA domain-containing protein</fullName>
    </recommendedName>
</protein>
<feature type="transmembrane region" description="Helical" evidence="6">
    <location>
        <begin position="185"/>
        <end position="204"/>
    </location>
</feature>
<keyword evidence="4 6" id="KW-1133">Transmembrane helix</keyword>
<evidence type="ECO:0000256" key="5">
    <source>
        <dbReference type="ARBA" id="ARBA00023136"/>
    </source>
</evidence>
<evidence type="ECO:0000256" key="1">
    <source>
        <dbReference type="ARBA" id="ARBA00004651"/>
    </source>
</evidence>